<feature type="transmembrane region" description="Helical" evidence="2">
    <location>
        <begin position="424"/>
        <end position="448"/>
    </location>
</feature>
<dbReference type="PROSITE" id="PS51205">
    <property type="entry name" value="VPS9"/>
    <property type="match status" value="1"/>
</dbReference>
<sequence>MEMSLSRQAVHIINVTNGLCAHPIHHHSFTAVGSSSLFAPAAGVSLFSAPTCLIVGTFHKCIACHNRLGSRPQKSEVASREDSSSGMEMLYCVACGVYAHRSCAFTLTGGEFPSCEVNKPFVESALGLIEQQTGTDVPNLIESPKSKSSWSIFGRGAADDNERTTDITTIGEEILSDHNAQNKNIDASVDEETRGNEPAASDLQEVRSSWSIFRGQKDISSYQQNESTINIPTQQPHDTGTGHEPLHPNQCDALARSDTQKEKSSWHFFGRRHGVKVENEDKVNYITNDVSPNQQSAAEQSNLIGCDSEHPRTWCPHVSISRPESPTSWSIFGRKSARNDKSNDVETEELNHDNDATDPNRIDTTSIEHDELPHTHDALERLLVQEHETSELKQAPGVPPQGAFRTSIDIIRKSSQTTANIPKAYSIGMVAGGVAGLAIAGPAGVVIGSQIGKTVLAVGAAVEGGMSIGVLAMGLVAASKYSQISKDNQGLQLCEHDCSLVLVRPDVEVDPIWAEYVAEARESWEKMNESSHRSSWGSSIGSLFSSDSSEQTAEIRYHRDLDIIAADGSELALREKVLLLVNRILNDKMSLPGYVYRHLIRKCIVRGSTADESALGHAETSSSAHSTCSCRADAHAVIKHVTATLLEVRKGLSSSPALTEMSACAVEVLVFGEMYDGVFQEIVLRTEEQHSQFLSKIKVLHLKCGSLTSDEVEKSCISLSALSSLKMMREAHTTADKLFYAVQFLESVSAHFSTIFEGCMDADALLKMVCHHIVAASEVNLYAELAFIEEFSRDEQLLRGKEGYALITLQASLHYLSEIEEFDEYIYLHVA</sequence>
<evidence type="ECO:0000256" key="1">
    <source>
        <dbReference type="SAM" id="MobiDB-lite"/>
    </source>
</evidence>
<dbReference type="EMBL" id="JALLPJ020000617">
    <property type="protein sequence ID" value="KAL3787281.1"/>
    <property type="molecule type" value="Genomic_DNA"/>
</dbReference>
<keyword evidence="2" id="KW-0812">Transmembrane</keyword>
<keyword evidence="5" id="KW-1185">Reference proteome</keyword>
<evidence type="ECO:0000313" key="4">
    <source>
        <dbReference type="EMBL" id="KAL3787281.1"/>
    </source>
</evidence>
<organism evidence="4 5">
    <name type="scientific">Cyclotella atomus</name>
    <dbReference type="NCBI Taxonomy" id="382360"/>
    <lineage>
        <taxon>Eukaryota</taxon>
        <taxon>Sar</taxon>
        <taxon>Stramenopiles</taxon>
        <taxon>Ochrophyta</taxon>
        <taxon>Bacillariophyta</taxon>
        <taxon>Coscinodiscophyceae</taxon>
        <taxon>Thalassiosirophycidae</taxon>
        <taxon>Stephanodiscales</taxon>
        <taxon>Stephanodiscaceae</taxon>
        <taxon>Cyclotella</taxon>
    </lineage>
</organism>
<accession>A0ABD3PIZ5</accession>
<evidence type="ECO:0000256" key="2">
    <source>
        <dbReference type="SAM" id="Phobius"/>
    </source>
</evidence>
<dbReference type="Gene3D" id="1.20.1050.80">
    <property type="entry name" value="VPS9 domain"/>
    <property type="match status" value="1"/>
</dbReference>
<dbReference type="Pfam" id="PF02204">
    <property type="entry name" value="VPS9"/>
    <property type="match status" value="1"/>
</dbReference>
<feature type="domain" description="VPS9" evidence="3">
    <location>
        <begin position="687"/>
        <end position="825"/>
    </location>
</feature>
<dbReference type="InterPro" id="IPR003123">
    <property type="entry name" value="VPS9"/>
</dbReference>
<feature type="region of interest" description="Disordered" evidence="1">
    <location>
        <begin position="325"/>
        <end position="361"/>
    </location>
</feature>
<dbReference type="AlphaFoldDB" id="A0ABD3PIZ5"/>
<keyword evidence="2" id="KW-1133">Transmembrane helix</keyword>
<dbReference type="InterPro" id="IPR037191">
    <property type="entry name" value="VPS9_dom_sf"/>
</dbReference>
<comment type="caution">
    <text evidence="4">The sequence shown here is derived from an EMBL/GenBank/DDBJ whole genome shotgun (WGS) entry which is preliminary data.</text>
</comment>
<feature type="transmembrane region" description="Helical" evidence="2">
    <location>
        <begin position="455"/>
        <end position="478"/>
    </location>
</feature>
<dbReference type="Proteomes" id="UP001530400">
    <property type="component" value="Unassembled WGS sequence"/>
</dbReference>
<evidence type="ECO:0000313" key="5">
    <source>
        <dbReference type="Proteomes" id="UP001530400"/>
    </source>
</evidence>
<reference evidence="4 5" key="1">
    <citation type="submission" date="2024-10" db="EMBL/GenBank/DDBJ databases">
        <title>Updated reference genomes for cyclostephanoid diatoms.</title>
        <authorList>
            <person name="Roberts W.R."/>
            <person name="Alverson A.J."/>
        </authorList>
    </citation>
    <scope>NUCLEOTIDE SEQUENCE [LARGE SCALE GENOMIC DNA]</scope>
    <source>
        <strain evidence="4 5">AJA010-31</strain>
    </source>
</reference>
<gene>
    <name evidence="4" type="ORF">ACHAWO_001766</name>
</gene>
<feature type="compositionally biased region" description="Basic and acidic residues" evidence="1">
    <location>
        <begin position="337"/>
        <end position="361"/>
    </location>
</feature>
<proteinExistence type="predicted"/>
<dbReference type="SUPFAM" id="SSF109993">
    <property type="entry name" value="VPS9 domain"/>
    <property type="match status" value="1"/>
</dbReference>
<protein>
    <recommendedName>
        <fullName evidence="3">VPS9 domain-containing protein</fullName>
    </recommendedName>
</protein>
<keyword evidence="2" id="KW-0472">Membrane</keyword>
<name>A0ABD3PIZ5_9STRA</name>
<evidence type="ECO:0000259" key="3">
    <source>
        <dbReference type="PROSITE" id="PS51205"/>
    </source>
</evidence>